<keyword evidence="3" id="KW-0809">Transit peptide</keyword>
<dbReference type="InterPro" id="IPR045853">
    <property type="entry name" value="Pep_chain_release_fac_I_sf"/>
</dbReference>
<evidence type="ECO:0000256" key="3">
    <source>
        <dbReference type="ARBA" id="ARBA00022946"/>
    </source>
</evidence>
<reference evidence="7" key="1">
    <citation type="submission" date="2022-03" db="EMBL/GenBank/DDBJ databases">
        <authorList>
            <person name="Sayadi A."/>
        </authorList>
    </citation>
    <scope>NUCLEOTIDE SEQUENCE</scope>
</reference>
<keyword evidence="8" id="KW-1185">Reference proteome</keyword>
<gene>
    <name evidence="7" type="ORF">ACAOBT_LOCUS10265</name>
</gene>
<feature type="domain" description="Prokaryotic-type class I peptide chain release factors" evidence="6">
    <location>
        <begin position="31"/>
        <end position="126"/>
    </location>
</feature>
<dbReference type="InterPro" id="IPR000352">
    <property type="entry name" value="Pep_chain_release_fac_I"/>
</dbReference>
<dbReference type="AlphaFoldDB" id="A0A9P0KE92"/>
<comment type="subcellular location">
    <subcellularLocation>
        <location evidence="1">Mitochondrion</location>
    </subcellularLocation>
</comment>
<dbReference type="InterPro" id="IPR052405">
    <property type="entry name" value="Mito_Transl_Release_Factor"/>
</dbReference>
<dbReference type="GO" id="GO:0005739">
    <property type="term" value="C:mitochondrion"/>
    <property type="evidence" value="ECO:0007669"/>
    <property type="project" value="UniProtKB-SubCell"/>
</dbReference>
<evidence type="ECO:0000256" key="4">
    <source>
        <dbReference type="ARBA" id="ARBA00023128"/>
    </source>
</evidence>
<sequence>MQLSRLVNIGTTRFICRYKHTIDYSRIPTLLEKDLEETYVRGSGPGGQKINKTSSCVVLKHLPSGIVVKNQETRFLEQNRKRARAILVKKLDNLINGEHSIEAQMKALEERKRISKEQKNDKKRKMKEMWQEREGIE</sequence>
<dbReference type="PANTHER" id="PTHR46203">
    <property type="entry name" value="PROBABLE PEPTIDE CHAIN RELEASE FACTOR C12ORF65"/>
    <property type="match status" value="1"/>
</dbReference>
<dbReference type="Pfam" id="PF00472">
    <property type="entry name" value="RF-1"/>
    <property type="match status" value="1"/>
</dbReference>
<comment type="similarity">
    <text evidence="2">Belongs to the prokaryotic/mitochondrial release factor family.</text>
</comment>
<comment type="caution">
    <text evidence="7">The sequence shown here is derived from an EMBL/GenBank/DDBJ whole genome shotgun (WGS) entry which is preliminary data.</text>
</comment>
<keyword evidence="4" id="KW-0496">Mitochondrion</keyword>
<dbReference type="PANTHER" id="PTHR46203:SF1">
    <property type="entry name" value="MITOCHONDRIAL TRANSLATION RELEASE FACTOR IN RESCUE"/>
    <property type="match status" value="1"/>
</dbReference>
<feature type="region of interest" description="Disordered" evidence="5">
    <location>
        <begin position="111"/>
        <end position="137"/>
    </location>
</feature>
<dbReference type="Gene3D" id="3.30.160.20">
    <property type="match status" value="1"/>
</dbReference>
<evidence type="ECO:0000259" key="6">
    <source>
        <dbReference type="Pfam" id="PF00472"/>
    </source>
</evidence>
<name>A0A9P0KE92_ACAOB</name>
<protein>
    <recommendedName>
        <fullName evidence="6">Prokaryotic-type class I peptide chain release factors domain-containing protein</fullName>
    </recommendedName>
</protein>
<dbReference type="SUPFAM" id="SSF75620">
    <property type="entry name" value="Release factor"/>
    <property type="match status" value="1"/>
</dbReference>
<dbReference type="EMBL" id="CAKOFQ010006803">
    <property type="protein sequence ID" value="CAH1972919.1"/>
    <property type="molecule type" value="Genomic_DNA"/>
</dbReference>
<evidence type="ECO:0000256" key="5">
    <source>
        <dbReference type="SAM" id="MobiDB-lite"/>
    </source>
</evidence>
<dbReference type="GO" id="GO:0003747">
    <property type="term" value="F:translation release factor activity"/>
    <property type="evidence" value="ECO:0007669"/>
    <property type="project" value="InterPro"/>
</dbReference>
<evidence type="ECO:0000256" key="2">
    <source>
        <dbReference type="ARBA" id="ARBA00010835"/>
    </source>
</evidence>
<accession>A0A9P0KE92</accession>
<evidence type="ECO:0000313" key="8">
    <source>
        <dbReference type="Proteomes" id="UP001152888"/>
    </source>
</evidence>
<evidence type="ECO:0000256" key="1">
    <source>
        <dbReference type="ARBA" id="ARBA00004173"/>
    </source>
</evidence>
<feature type="compositionally biased region" description="Basic and acidic residues" evidence="5">
    <location>
        <begin position="111"/>
        <end position="120"/>
    </location>
</feature>
<evidence type="ECO:0000313" key="7">
    <source>
        <dbReference type="EMBL" id="CAH1972919.1"/>
    </source>
</evidence>
<dbReference type="OrthoDB" id="277888at2759"/>
<feature type="compositionally biased region" description="Basic and acidic residues" evidence="5">
    <location>
        <begin position="127"/>
        <end position="137"/>
    </location>
</feature>
<organism evidence="7 8">
    <name type="scientific">Acanthoscelides obtectus</name>
    <name type="common">Bean weevil</name>
    <name type="synonym">Bruchus obtectus</name>
    <dbReference type="NCBI Taxonomy" id="200917"/>
    <lineage>
        <taxon>Eukaryota</taxon>
        <taxon>Metazoa</taxon>
        <taxon>Ecdysozoa</taxon>
        <taxon>Arthropoda</taxon>
        <taxon>Hexapoda</taxon>
        <taxon>Insecta</taxon>
        <taxon>Pterygota</taxon>
        <taxon>Neoptera</taxon>
        <taxon>Endopterygota</taxon>
        <taxon>Coleoptera</taxon>
        <taxon>Polyphaga</taxon>
        <taxon>Cucujiformia</taxon>
        <taxon>Chrysomeloidea</taxon>
        <taxon>Chrysomelidae</taxon>
        <taxon>Bruchinae</taxon>
        <taxon>Bruchini</taxon>
        <taxon>Acanthoscelides</taxon>
    </lineage>
</organism>
<dbReference type="Proteomes" id="UP001152888">
    <property type="component" value="Unassembled WGS sequence"/>
</dbReference>
<proteinExistence type="inferred from homology"/>